<evidence type="ECO:0000313" key="6">
    <source>
        <dbReference type="Proteomes" id="UP000013776"/>
    </source>
</evidence>
<dbReference type="SUPFAM" id="SSF52016">
    <property type="entry name" value="LeuD/IlvD-like"/>
    <property type="match status" value="1"/>
</dbReference>
<dbReference type="VEuPathDB" id="FungiDB:TAPDE_002325"/>
<gene>
    <name evidence="5" type="ORF">TAPDE_002325</name>
</gene>
<dbReference type="InterPro" id="IPR052352">
    <property type="entry name" value="Sugar_Degrad_Dehydratases"/>
</dbReference>
<dbReference type="GO" id="GO:0051536">
    <property type="term" value="F:iron-sulfur cluster binding"/>
    <property type="evidence" value="ECO:0007669"/>
    <property type="project" value="UniProtKB-KW"/>
</dbReference>
<dbReference type="Pfam" id="PF24877">
    <property type="entry name" value="ILV_EDD_C"/>
    <property type="match status" value="1"/>
</dbReference>
<protein>
    <submittedName>
        <fullName evidence="5">Dihydroxy acid dehydratase</fullName>
    </submittedName>
</protein>
<keyword evidence="1" id="KW-0479">Metal-binding</keyword>
<dbReference type="Gene3D" id="3.50.30.80">
    <property type="entry name" value="IlvD/EDD C-terminal domain-like"/>
    <property type="match status" value="1"/>
</dbReference>
<keyword evidence="6" id="KW-1185">Reference proteome</keyword>
<dbReference type="InterPro" id="IPR056740">
    <property type="entry name" value="ILV_EDD_C"/>
</dbReference>
<evidence type="ECO:0000259" key="4">
    <source>
        <dbReference type="Pfam" id="PF24877"/>
    </source>
</evidence>
<evidence type="ECO:0000256" key="3">
    <source>
        <dbReference type="ARBA" id="ARBA00023014"/>
    </source>
</evidence>
<dbReference type="InterPro" id="IPR042096">
    <property type="entry name" value="Dihydro-acid_dehy_C"/>
</dbReference>
<sequence>MTVNGSTIGANTTKKSRDRNIIYPYEKPLMADAGFLNLGGTLFDSAIMKTCVISQEFKDRYLSNPTSPNVFEGTCVVFDGPEDYHKSIDTLPEIDEYTILIMRGAGPLGYPGAAEVVNMQPPGRLLKQGITTMPCIGDGRQSGTSGTPSILNASPESAVAGSGLSIVKTGDRIKIDLNTCRVDLLLDQESMARRHEELERAAKPRYPESQTPWQEMFRDGVDQLAQGMVMKRATKYQRIVQKFGTPRDNH</sequence>
<feature type="domain" description="Dihydroxy-acid/6-phosphogluconate dehydratase C-terminal" evidence="4">
    <location>
        <begin position="20"/>
        <end position="227"/>
    </location>
</feature>
<accession>R4X9X4</accession>
<evidence type="ECO:0000313" key="5">
    <source>
        <dbReference type="EMBL" id="CCG82307.1"/>
    </source>
</evidence>
<dbReference type="eggNOG" id="KOG2448">
    <property type="taxonomic scope" value="Eukaryota"/>
</dbReference>
<dbReference type="Proteomes" id="UP000013776">
    <property type="component" value="Unassembled WGS sequence"/>
</dbReference>
<dbReference type="PANTHER" id="PTHR43183">
    <property type="entry name" value="HYPOTHETICAL DIHYDROXYACID DEHYDRATASE (EUROFUNG)-RELATED"/>
    <property type="match status" value="1"/>
</dbReference>
<keyword evidence="2" id="KW-0408">Iron</keyword>
<keyword evidence="3" id="KW-0411">Iron-sulfur</keyword>
<proteinExistence type="predicted"/>
<reference evidence="5 6" key="1">
    <citation type="journal article" date="2013" name="MBio">
        <title>Genome sequencing of the plant pathogen Taphrina deformans, the causal agent of peach leaf curl.</title>
        <authorList>
            <person name="Cisse O.H."/>
            <person name="Almeida J.M.G.C.F."/>
            <person name="Fonseca A."/>
            <person name="Kumar A.A."/>
            <person name="Salojaervi J."/>
            <person name="Overmyer K."/>
            <person name="Hauser P.M."/>
            <person name="Pagni M."/>
        </authorList>
    </citation>
    <scope>NUCLEOTIDE SEQUENCE [LARGE SCALE GENOMIC DNA]</scope>
    <source>
        <strain evidence="6">PYCC 5710 / ATCC 11124 / CBS 356.35 / IMI 108563 / JCM 9778 / NBRC 8474</strain>
    </source>
</reference>
<dbReference type="PANTHER" id="PTHR43183:SF1">
    <property type="entry name" value="HYPOTHETICAL DIHYDROXY-ACID DEHYDRATASE (EUROFUNG)-RELATED"/>
    <property type="match status" value="1"/>
</dbReference>
<evidence type="ECO:0000256" key="2">
    <source>
        <dbReference type="ARBA" id="ARBA00023004"/>
    </source>
</evidence>
<dbReference type="AlphaFoldDB" id="R4X9X4"/>
<comment type="caution">
    <text evidence="5">The sequence shown here is derived from an EMBL/GenBank/DDBJ whole genome shotgun (WGS) entry which is preliminary data.</text>
</comment>
<dbReference type="EMBL" id="CAHR02000080">
    <property type="protein sequence ID" value="CCG82307.1"/>
    <property type="molecule type" value="Genomic_DNA"/>
</dbReference>
<name>R4X9X4_TAPDE</name>
<evidence type="ECO:0000256" key="1">
    <source>
        <dbReference type="ARBA" id="ARBA00022723"/>
    </source>
</evidence>
<organism evidence="5 6">
    <name type="scientific">Taphrina deformans (strain PYCC 5710 / ATCC 11124 / CBS 356.35 / IMI 108563 / JCM 9778 / NBRC 8474)</name>
    <name type="common">Peach leaf curl fungus</name>
    <name type="synonym">Lalaria deformans</name>
    <dbReference type="NCBI Taxonomy" id="1097556"/>
    <lineage>
        <taxon>Eukaryota</taxon>
        <taxon>Fungi</taxon>
        <taxon>Dikarya</taxon>
        <taxon>Ascomycota</taxon>
        <taxon>Taphrinomycotina</taxon>
        <taxon>Taphrinomycetes</taxon>
        <taxon>Taphrinales</taxon>
        <taxon>Taphrinaceae</taxon>
        <taxon>Taphrina</taxon>
    </lineage>
</organism>
<dbReference type="STRING" id="1097556.R4X9X4"/>
<dbReference type="OrthoDB" id="3851628at2759"/>
<dbReference type="GO" id="GO:0046872">
    <property type="term" value="F:metal ion binding"/>
    <property type="evidence" value="ECO:0007669"/>
    <property type="project" value="UniProtKB-KW"/>
</dbReference>